<evidence type="ECO:0008006" key="4">
    <source>
        <dbReference type="Google" id="ProtNLM"/>
    </source>
</evidence>
<dbReference type="InterPro" id="IPR010985">
    <property type="entry name" value="Ribbon_hlx_hlx"/>
</dbReference>
<gene>
    <name evidence="2" type="ORF">ROA7023_04514</name>
</gene>
<keyword evidence="3" id="KW-1185">Reference proteome</keyword>
<evidence type="ECO:0000256" key="1">
    <source>
        <dbReference type="SAM" id="MobiDB-lite"/>
    </source>
</evidence>
<dbReference type="SUPFAM" id="SSF47598">
    <property type="entry name" value="Ribbon-helix-helix"/>
    <property type="match status" value="1"/>
</dbReference>
<dbReference type="AlphaFoldDB" id="A0A1Y5U1C9"/>
<reference evidence="2 3" key="1">
    <citation type="submission" date="2017-03" db="EMBL/GenBank/DDBJ databases">
        <authorList>
            <person name="Afonso C.L."/>
            <person name="Miller P.J."/>
            <person name="Scott M.A."/>
            <person name="Spackman E."/>
            <person name="Goraichik I."/>
            <person name="Dimitrov K.M."/>
            <person name="Suarez D.L."/>
            <person name="Swayne D.E."/>
        </authorList>
    </citation>
    <scope>NUCLEOTIDE SEQUENCE [LARGE SCALE GENOMIC DNA]</scope>
    <source>
        <strain evidence="2 3">CECT 7023</strain>
    </source>
</reference>
<proteinExistence type="predicted"/>
<dbReference type="RefSeq" id="WP_200812579.1">
    <property type="nucleotide sequence ID" value="NZ_FWFZ01000062.1"/>
</dbReference>
<protein>
    <recommendedName>
        <fullName evidence="4">Ribbon-helix-helix protein CopG domain-containing protein</fullName>
    </recommendedName>
</protein>
<dbReference type="EMBL" id="FWFZ01000062">
    <property type="protein sequence ID" value="SLN77793.1"/>
    <property type="molecule type" value="Genomic_DNA"/>
</dbReference>
<evidence type="ECO:0000313" key="2">
    <source>
        <dbReference type="EMBL" id="SLN77793.1"/>
    </source>
</evidence>
<name>A0A1Y5U1C9_9RHOB</name>
<sequence>MVRKSLSLDGMLNTQTRPIDTGIPQRGATLQPPSKPAAKAPKKREGEKRLTLALDGETYRRLRMHAAETDQTHQAILEVALAEYLNRANA</sequence>
<organism evidence="2 3">
    <name type="scientific">Roseisalinus antarcticus</name>
    <dbReference type="NCBI Taxonomy" id="254357"/>
    <lineage>
        <taxon>Bacteria</taxon>
        <taxon>Pseudomonadati</taxon>
        <taxon>Pseudomonadota</taxon>
        <taxon>Alphaproteobacteria</taxon>
        <taxon>Rhodobacterales</taxon>
        <taxon>Roseobacteraceae</taxon>
        <taxon>Roseisalinus</taxon>
    </lineage>
</organism>
<feature type="region of interest" description="Disordered" evidence="1">
    <location>
        <begin position="1"/>
        <end position="50"/>
    </location>
</feature>
<accession>A0A1Y5U1C9</accession>
<dbReference type="InterPro" id="IPR013321">
    <property type="entry name" value="Arc_rbn_hlx_hlx"/>
</dbReference>
<dbReference type="Proteomes" id="UP000193900">
    <property type="component" value="Unassembled WGS sequence"/>
</dbReference>
<dbReference type="GO" id="GO:0006355">
    <property type="term" value="P:regulation of DNA-templated transcription"/>
    <property type="evidence" value="ECO:0007669"/>
    <property type="project" value="InterPro"/>
</dbReference>
<dbReference type="Gene3D" id="1.10.1220.10">
    <property type="entry name" value="Met repressor-like"/>
    <property type="match status" value="1"/>
</dbReference>
<evidence type="ECO:0000313" key="3">
    <source>
        <dbReference type="Proteomes" id="UP000193900"/>
    </source>
</evidence>